<reference evidence="2 3" key="1">
    <citation type="journal article" date="2012" name="BMC Genomics">
        <title>Comparative genomic analysis and phylogenetic position of Theileria equi.</title>
        <authorList>
            <person name="Kappmeyer L.S."/>
            <person name="Thiagarajan M."/>
            <person name="Herndon D.R."/>
            <person name="Ramsay J.D."/>
            <person name="Caler E."/>
            <person name="Djikeng A."/>
            <person name="Gillespie J.J."/>
            <person name="Lau A.O."/>
            <person name="Roalson E.H."/>
            <person name="Silva J.C."/>
            <person name="Silva M.G."/>
            <person name="Suarez C.E."/>
            <person name="Ueti M.W."/>
            <person name="Nene V.M."/>
            <person name="Mealey R.H."/>
            <person name="Knowles D.P."/>
            <person name="Brayton K.A."/>
        </authorList>
    </citation>
    <scope>NUCLEOTIDE SEQUENCE [LARGE SCALE GENOMIC DNA]</scope>
    <source>
        <strain evidence="2 3">WA</strain>
    </source>
</reference>
<evidence type="ECO:0000313" key="3">
    <source>
        <dbReference type="Proteomes" id="UP000031512"/>
    </source>
</evidence>
<dbReference type="Proteomes" id="UP000031512">
    <property type="component" value="Unassembled WGS sequence"/>
</dbReference>
<evidence type="ECO:0008006" key="4">
    <source>
        <dbReference type="Google" id="ProtNLM"/>
    </source>
</evidence>
<keyword evidence="3" id="KW-1185">Reference proteome</keyword>
<dbReference type="KEGG" id="beq:BEWA_016240"/>
<protein>
    <recommendedName>
        <fullName evidence="4">Signal peptide-containing protein</fullName>
    </recommendedName>
</protein>
<accession>L1LD09</accession>
<gene>
    <name evidence="2" type="ORF">BEWA_016240</name>
</gene>
<dbReference type="RefSeq" id="XP_004832515.1">
    <property type="nucleotide sequence ID" value="XM_004832458.1"/>
</dbReference>
<evidence type="ECO:0000313" key="2">
    <source>
        <dbReference type="EMBL" id="EKX73063.1"/>
    </source>
</evidence>
<organism evidence="2 3">
    <name type="scientific">Theileria equi strain WA</name>
    <dbReference type="NCBI Taxonomy" id="1537102"/>
    <lineage>
        <taxon>Eukaryota</taxon>
        <taxon>Sar</taxon>
        <taxon>Alveolata</taxon>
        <taxon>Apicomplexa</taxon>
        <taxon>Aconoidasida</taxon>
        <taxon>Piroplasmida</taxon>
        <taxon>Theileriidae</taxon>
        <taxon>Theileria</taxon>
    </lineage>
</organism>
<keyword evidence="1" id="KW-0732">Signal</keyword>
<dbReference type="VEuPathDB" id="PiroplasmaDB:BEWA_016240"/>
<proteinExistence type="predicted"/>
<name>L1LD09_THEEQ</name>
<comment type="caution">
    <text evidence="2">The sequence shown here is derived from an EMBL/GenBank/DDBJ whole genome shotgun (WGS) entry which is preliminary data.</text>
</comment>
<evidence type="ECO:0000256" key="1">
    <source>
        <dbReference type="SAM" id="SignalP"/>
    </source>
</evidence>
<feature type="signal peptide" evidence="1">
    <location>
        <begin position="1"/>
        <end position="18"/>
    </location>
</feature>
<dbReference type="eggNOG" id="ENOG502TNCP">
    <property type="taxonomic scope" value="Eukaryota"/>
</dbReference>
<dbReference type="AlphaFoldDB" id="L1LD09"/>
<dbReference type="GeneID" id="15802727"/>
<dbReference type="EMBL" id="ACOU01000004">
    <property type="protein sequence ID" value="EKX73063.1"/>
    <property type="molecule type" value="Genomic_DNA"/>
</dbReference>
<sequence length="228" mass="25443">MEFQLHLLVIIFLVQTLSNFVVHIVRRVVEQLDKLFGGNKTGEEGAAVPQTGNALMDAVIKGNVHLSNGLKFLLKSSIFVLDYLLPYLILSRFSSFTSANYERQLVSYSPFTVVECKFPHVPFLHGPLPAHGPEDAHKEYSGDAETIEEYKKLTEDAAEKSGGGLFGAIKRRIKSYSSKNPRDLNGFNRYLAFAFSKRAINGLYLAAHALVSPYNHAEFAEGLLKKKH</sequence>
<feature type="chain" id="PRO_5003952487" description="Signal peptide-containing protein" evidence="1">
    <location>
        <begin position="19"/>
        <end position="228"/>
    </location>
</feature>